<reference evidence="2" key="1">
    <citation type="journal article" date="2019" name="Sci. Rep.">
        <title>Draft genome of Tanacetum cinerariifolium, the natural source of mosquito coil.</title>
        <authorList>
            <person name="Yamashiro T."/>
            <person name="Shiraishi A."/>
            <person name="Satake H."/>
            <person name="Nakayama K."/>
        </authorList>
    </citation>
    <scope>NUCLEOTIDE SEQUENCE</scope>
</reference>
<accession>A0A699RW99</accession>
<organism evidence="2">
    <name type="scientific">Tanacetum cinerariifolium</name>
    <name type="common">Dalmatian daisy</name>
    <name type="synonym">Chrysanthemum cinerariifolium</name>
    <dbReference type="NCBI Taxonomy" id="118510"/>
    <lineage>
        <taxon>Eukaryota</taxon>
        <taxon>Viridiplantae</taxon>
        <taxon>Streptophyta</taxon>
        <taxon>Embryophyta</taxon>
        <taxon>Tracheophyta</taxon>
        <taxon>Spermatophyta</taxon>
        <taxon>Magnoliopsida</taxon>
        <taxon>eudicotyledons</taxon>
        <taxon>Gunneridae</taxon>
        <taxon>Pentapetalae</taxon>
        <taxon>asterids</taxon>
        <taxon>campanulids</taxon>
        <taxon>Asterales</taxon>
        <taxon>Asteraceae</taxon>
        <taxon>Asteroideae</taxon>
        <taxon>Anthemideae</taxon>
        <taxon>Anthemidinae</taxon>
        <taxon>Tanacetum</taxon>
    </lineage>
</organism>
<evidence type="ECO:0000313" key="2">
    <source>
        <dbReference type="EMBL" id="GFC88712.1"/>
    </source>
</evidence>
<dbReference type="EMBL" id="BKCJ011117032">
    <property type="protein sequence ID" value="GFC88712.1"/>
    <property type="molecule type" value="Genomic_DNA"/>
</dbReference>
<sequence length="27" mass="2598">GMGAVEIDGSGIDEVEGCDDVTSGEGV</sequence>
<feature type="region of interest" description="Disordered" evidence="1">
    <location>
        <begin position="1"/>
        <end position="27"/>
    </location>
</feature>
<comment type="caution">
    <text evidence="2">The sequence shown here is derived from an EMBL/GenBank/DDBJ whole genome shotgun (WGS) entry which is preliminary data.</text>
</comment>
<dbReference type="AlphaFoldDB" id="A0A699RW99"/>
<name>A0A699RW99_TANCI</name>
<feature type="non-terminal residue" evidence="2">
    <location>
        <position position="1"/>
    </location>
</feature>
<proteinExistence type="predicted"/>
<evidence type="ECO:0000256" key="1">
    <source>
        <dbReference type="SAM" id="MobiDB-lite"/>
    </source>
</evidence>
<protein>
    <submittedName>
        <fullName evidence="2">Uncharacterized protein</fullName>
    </submittedName>
</protein>
<gene>
    <name evidence="2" type="ORF">Tci_860682</name>
</gene>